<organism evidence="2 3">
    <name type="scientific">Pontibacillus salicampi</name>
    <dbReference type="NCBI Taxonomy" id="1449801"/>
    <lineage>
        <taxon>Bacteria</taxon>
        <taxon>Bacillati</taxon>
        <taxon>Bacillota</taxon>
        <taxon>Bacilli</taxon>
        <taxon>Bacillales</taxon>
        <taxon>Bacillaceae</taxon>
        <taxon>Pontibacillus</taxon>
    </lineage>
</organism>
<proteinExistence type="predicted"/>
<feature type="region of interest" description="Disordered" evidence="1">
    <location>
        <begin position="1"/>
        <end position="52"/>
    </location>
</feature>
<accession>A0ABV6LJ48</accession>
<reference evidence="2 3" key="1">
    <citation type="submission" date="2024-09" db="EMBL/GenBank/DDBJ databases">
        <authorList>
            <person name="Sun Q."/>
            <person name="Mori K."/>
        </authorList>
    </citation>
    <scope>NUCLEOTIDE SEQUENCE [LARGE SCALE GENOMIC DNA]</scope>
    <source>
        <strain evidence="2 3">NCAIM B.02529</strain>
    </source>
</reference>
<dbReference type="Proteomes" id="UP001589836">
    <property type="component" value="Unassembled WGS sequence"/>
</dbReference>
<sequence>MGEKNKLGLQFDPDGEKMTSEQLSESYQSGVIEEFDPPKQSDKKGSRQERMK</sequence>
<evidence type="ECO:0008006" key="4">
    <source>
        <dbReference type="Google" id="ProtNLM"/>
    </source>
</evidence>
<keyword evidence="3" id="KW-1185">Reference proteome</keyword>
<dbReference type="RefSeq" id="WP_377344861.1">
    <property type="nucleotide sequence ID" value="NZ_JBHLTP010000003.1"/>
</dbReference>
<gene>
    <name evidence="2" type="ORF">ACFFGV_01830</name>
</gene>
<feature type="compositionally biased region" description="Polar residues" evidence="1">
    <location>
        <begin position="20"/>
        <end position="29"/>
    </location>
</feature>
<evidence type="ECO:0000256" key="1">
    <source>
        <dbReference type="SAM" id="MobiDB-lite"/>
    </source>
</evidence>
<name>A0ABV6LJ48_9BACI</name>
<dbReference type="EMBL" id="JBHLTP010000003">
    <property type="protein sequence ID" value="MFC0522328.1"/>
    <property type="molecule type" value="Genomic_DNA"/>
</dbReference>
<protein>
    <recommendedName>
        <fullName evidence="4">DUF4025 domain-containing protein</fullName>
    </recommendedName>
</protein>
<comment type="caution">
    <text evidence="2">The sequence shown here is derived from an EMBL/GenBank/DDBJ whole genome shotgun (WGS) entry which is preliminary data.</text>
</comment>
<evidence type="ECO:0000313" key="2">
    <source>
        <dbReference type="EMBL" id="MFC0522328.1"/>
    </source>
</evidence>
<evidence type="ECO:0000313" key="3">
    <source>
        <dbReference type="Proteomes" id="UP001589836"/>
    </source>
</evidence>
<feature type="compositionally biased region" description="Basic and acidic residues" evidence="1">
    <location>
        <begin position="36"/>
        <end position="52"/>
    </location>
</feature>